<dbReference type="InterPro" id="IPR002575">
    <property type="entry name" value="Aminoglycoside_PTrfase"/>
</dbReference>
<dbReference type="Gene3D" id="1.20.58.840">
    <property type="match status" value="1"/>
</dbReference>
<keyword evidence="3" id="KW-1185">Reference proteome</keyword>
<name>A0AA97M0Z3_9ACTN</name>
<feature type="domain" description="Aminoglycoside phosphotransferase" evidence="1">
    <location>
        <begin position="31"/>
        <end position="271"/>
    </location>
</feature>
<dbReference type="Gene3D" id="1.10.510.10">
    <property type="entry name" value="Transferase(Phosphotransferase) domain 1"/>
    <property type="match status" value="1"/>
</dbReference>
<accession>A0AA97M0Z3</accession>
<proteinExistence type="predicted"/>
<dbReference type="Pfam" id="PF01636">
    <property type="entry name" value="APH"/>
    <property type="match status" value="1"/>
</dbReference>
<dbReference type="AlphaFoldDB" id="A0AA97M0Z3"/>
<gene>
    <name evidence="2" type="ORF">NI17_005875</name>
</gene>
<evidence type="ECO:0000259" key="1">
    <source>
        <dbReference type="Pfam" id="PF01636"/>
    </source>
</evidence>
<evidence type="ECO:0000313" key="2">
    <source>
        <dbReference type="EMBL" id="UOE21877.1"/>
    </source>
</evidence>
<evidence type="ECO:0000313" key="3">
    <source>
        <dbReference type="Proteomes" id="UP000265719"/>
    </source>
</evidence>
<organism evidence="2 3">
    <name type="scientific">Thermobifida halotolerans</name>
    <dbReference type="NCBI Taxonomy" id="483545"/>
    <lineage>
        <taxon>Bacteria</taxon>
        <taxon>Bacillati</taxon>
        <taxon>Actinomycetota</taxon>
        <taxon>Actinomycetes</taxon>
        <taxon>Streptosporangiales</taxon>
        <taxon>Nocardiopsidaceae</taxon>
        <taxon>Thermobifida</taxon>
    </lineage>
</organism>
<dbReference type="InterPro" id="IPR011009">
    <property type="entry name" value="Kinase-like_dom_sf"/>
</dbReference>
<dbReference type="SUPFAM" id="SSF56112">
    <property type="entry name" value="Protein kinase-like (PK-like)"/>
    <property type="match status" value="1"/>
</dbReference>
<dbReference type="EMBL" id="CP063196">
    <property type="protein sequence ID" value="UOE21877.1"/>
    <property type="molecule type" value="Genomic_DNA"/>
</dbReference>
<dbReference type="KEGG" id="thao:NI17_005875"/>
<sequence length="319" mass="33839">MVHALPRFGIDPVAVEHAPVGFGDHHWTVTGADGRRWFATVSDLEHKEHCGKGAQAALAGLRRAMDTAAALREDEALDFVVAPVRATDGATVLPLDGRYALSVFPLVAGRSGEFGQELPAEQREQVLDLLAELHGSAPPSTVPAIAPAPPGHGRLAAVLSEPPAGWRGGPFADPARRLLTGNAAALRARIAEFDRLAEEVGGRGTEPVVTHGEPHPGNLLFGAEGCLLVDWDTVGLAPPERDLSVLSTDPAALTRYTERTGHVPDPAALALYTLRWELADAAELLGRLSAPHARTPGIETVWREFVGVIGRLANPELRP</sequence>
<dbReference type="Proteomes" id="UP000265719">
    <property type="component" value="Chromosome"/>
</dbReference>
<protein>
    <submittedName>
        <fullName evidence="2">Phosphotransferase</fullName>
    </submittedName>
</protein>
<reference evidence="2" key="1">
    <citation type="submission" date="2020-10" db="EMBL/GenBank/DDBJ databases">
        <title>De novo genome project of the cellulose decomposer Thermobifida halotolerans type strain.</title>
        <authorList>
            <person name="Nagy I."/>
            <person name="Horvath B."/>
            <person name="Kukolya J."/>
            <person name="Nagy I."/>
            <person name="Orsini M."/>
        </authorList>
    </citation>
    <scope>NUCLEOTIDE SEQUENCE</scope>
    <source>
        <strain evidence="2">DSM 44931</strain>
    </source>
</reference>